<dbReference type="AlphaFoldDB" id="A0AAW9SF26"/>
<keyword evidence="3" id="KW-0812">Transmembrane</keyword>
<protein>
    <submittedName>
        <fullName evidence="5">Phage tail tape measure protein</fullName>
    </submittedName>
</protein>
<dbReference type="RefSeq" id="WP_346822097.1">
    <property type="nucleotide sequence ID" value="NZ_JBDKWZ010000008.1"/>
</dbReference>
<evidence type="ECO:0000259" key="4">
    <source>
        <dbReference type="Pfam" id="PF10145"/>
    </source>
</evidence>
<dbReference type="InterPro" id="IPR010090">
    <property type="entry name" value="Phage_tape_meas"/>
</dbReference>
<comment type="caution">
    <text evidence="5">The sequence shown here is derived from an EMBL/GenBank/DDBJ whole genome shotgun (WGS) entry which is preliminary data.</text>
</comment>
<feature type="compositionally biased region" description="Basic and acidic residues" evidence="2">
    <location>
        <begin position="644"/>
        <end position="661"/>
    </location>
</feature>
<gene>
    <name evidence="5" type="ORF">AAG747_15460</name>
</gene>
<dbReference type="Proteomes" id="UP001403385">
    <property type="component" value="Unassembled WGS sequence"/>
</dbReference>
<reference evidence="5 6" key="1">
    <citation type="submission" date="2024-04" db="EMBL/GenBank/DDBJ databases">
        <title>Novel genus in family Flammeovirgaceae.</title>
        <authorList>
            <person name="Nguyen T.H."/>
            <person name="Vuong T.Q."/>
            <person name="Le H."/>
            <person name="Kim S.-G."/>
        </authorList>
    </citation>
    <scope>NUCLEOTIDE SEQUENCE [LARGE SCALE GENOMIC DNA]</scope>
    <source>
        <strain evidence="5 6">JCM 23209</strain>
    </source>
</reference>
<dbReference type="NCBIfam" id="TIGR01760">
    <property type="entry name" value="tape_meas_TP901"/>
    <property type="match status" value="1"/>
</dbReference>
<name>A0AAW9SF26_9BACT</name>
<accession>A0AAW9SF26</accession>
<proteinExistence type="predicted"/>
<keyword evidence="3" id="KW-1133">Transmembrane helix</keyword>
<keyword evidence="3" id="KW-0472">Membrane</keyword>
<dbReference type="PANTHER" id="PTHR37813:SF1">
    <property type="entry name" value="FELS-2 PROPHAGE PROTEIN"/>
    <property type="match status" value="1"/>
</dbReference>
<sequence length="937" mass="98590">MPAQGLINMSVLLGMDITQFEKNISKAQRQLSQFGSNMQKIGQGLTLGVTAPLAAFAASTLKAAGDFEAGMNRVAAISQATGEDLQRLRDEAKLLGSTTQFSASEASAAFETLARNGKNAGDILEGGLGQATLNLAAAVGGELAPAADLLTDVLKQFEDESLSASDAVNLVAGATNKSKFGFQDYSEAIAQVGGVAGGVGVEFLDLNAALAATSVAFKSGSDAGTSLKTFLQRIGAPTKQAKNLMKELGLEFFDTATGKMKPMGEIAGQLEKAFSGLTEEQRLNNASILFGADAMRTGIQLARTGKDAFNDLASEIEKVSAQELAETRMKGFAGAVKEFQSAWEGLQIAIADSGLLDFATKVVKKFAEVVRQLSQANPSILKLGTILGGVAAAIGPIVLAIGAFASSLSSVIGLASGIGGLGAAFAALTGPVGIAVAAVAGAVALIIANWDKIKAYFTTGSGSKTFEALKERIKTAFENIKTIISFFSKVWDKFGNDIVDIFVQKFARLGEIAGIVFGRLLDVFNIFSNLFTGNWKGMWISIKSFFLSTFKIIPITLAGIVKDVVMMAESLVNNLSGKIPGLKSIFGEGFSFEGIIETIDSVKDKSIQFIDDLIGKGEKGKQSNEELAKSFEDVAKAIDKVDEKVKDEDKKEDDKTKDDNKTIPLAPKYKSYNTDRVKRNSLQTLQTNVPQLPGLNLGKQETDGGLGQELGALAGQFDLINTKAQLLGESYNATAEKQSLMQQGIRNLIDNGLIQTQEQFAAVTEQIGEMAGKMEEVNPVWQKFGESMAASVGNAVQAVASGAQSIKESIRGIIKAFIAEGVAAVISNTFKSLGIAGPFAIPIAAAAGAAATALFEKAIPAFAGGGDHLGGLRLVGENGPELEVTGPSRIYNARKTQDILSNMGGSQDVKVSGEFRIQGQDLVVTLDKANRFNDFTS</sequence>
<organism evidence="5 6">
    <name type="scientific">Rapidithrix thailandica</name>
    <dbReference type="NCBI Taxonomy" id="413964"/>
    <lineage>
        <taxon>Bacteria</taxon>
        <taxon>Pseudomonadati</taxon>
        <taxon>Bacteroidota</taxon>
        <taxon>Cytophagia</taxon>
        <taxon>Cytophagales</taxon>
        <taxon>Flammeovirgaceae</taxon>
        <taxon>Rapidithrix</taxon>
    </lineage>
</organism>
<feature type="transmembrane region" description="Helical" evidence="3">
    <location>
        <begin position="380"/>
        <end position="405"/>
    </location>
</feature>
<evidence type="ECO:0000313" key="6">
    <source>
        <dbReference type="Proteomes" id="UP001403385"/>
    </source>
</evidence>
<keyword evidence="1" id="KW-1188">Viral release from host cell</keyword>
<evidence type="ECO:0000256" key="1">
    <source>
        <dbReference type="ARBA" id="ARBA00022612"/>
    </source>
</evidence>
<dbReference type="EMBL" id="JBDKWZ010000008">
    <property type="protein sequence ID" value="MEN7549321.1"/>
    <property type="molecule type" value="Genomic_DNA"/>
</dbReference>
<keyword evidence="6" id="KW-1185">Reference proteome</keyword>
<evidence type="ECO:0000256" key="3">
    <source>
        <dbReference type="SAM" id="Phobius"/>
    </source>
</evidence>
<feature type="region of interest" description="Disordered" evidence="2">
    <location>
        <begin position="644"/>
        <end position="670"/>
    </location>
</feature>
<feature type="domain" description="Phage tail tape measure protein" evidence="4">
    <location>
        <begin position="89"/>
        <end position="291"/>
    </location>
</feature>
<evidence type="ECO:0000313" key="5">
    <source>
        <dbReference type="EMBL" id="MEN7549321.1"/>
    </source>
</evidence>
<evidence type="ECO:0000256" key="2">
    <source>
        <dbReference type="SAM" id="MobiDB-lite"/>
    </source>
</evidence>
<dbReference type="Pfam" id="PF10145">
    <property type="entry name" value="PhageMin_Tail"/>
    <property type="match status" value="1"/>
</dbReference>
<dbReference type="PANTHER" id="PTHR37813">
    <property type="entry name" value="FELS-2 PROPHAGE PROTEIN"/>
    <property type="match status" value="1"/>
</dbReference>
<feature type="transmembrane region" description="Helical" evidence="3">
    <location>
        <begin position="425"/>
        <end position="448"/>
    </location>
</feature>